<feature type="region of interest" description="Disordered" evidence="6">
    <location>
        <begin position="542"/>
        <end position="600"/>
    </location>
</feature>
<keyword evidence="3" id="KW-0238">DNA-binding</keyword>
<feature type="region of interest" description="Disordered" evidence="6">
    <location>
        <begin position="393"/>
        <end position="522"/>
    </location>
</feature>
<feature type="domain" description="MBD" evidence="7">
    <location>
        <begin position="221"/>
        <end position="288"/>
    </location>
</feature>
<dbReference type="Proteomes" id="UP001603857">
    <property type="component" value="Unassembled WGS sequence"/>
</dbReference>
<dbReference type="SUPFAM" id="SSF54171">
    <property type="entry name" value="DNA-binding domain"/>
    <property type="match status" value="2"/>
</dbReference>
<dbReference type="InterPro" id="IPR001739">
    <property type="entry name" value="Methyl_CpG_DNA-bd"/>
</dbReference>
<feature type="compositionally biased region" description="Basic and acidic residues" evidence="6">
    <location>
        <begin position="393"/>
        <end position="409"/>
    </location>
</feature>
<keyword evidence="2" id="KW-0805">Transcription regulation</keyword>
<dbReference type="PANTHER" id="PTHR34067:SF20">
    <property type="entry name" value="OS08G0206700 PROTEIN"/>
    <property type="match status" value="1"/>
</dbReference>
<feature type="compositionally biased region" description="Basic and acidic residues" evidence="6">
    <location>
        <begin position="1005"/>
        <end position="1017"/>
    </location>
</feature>
<evidence type="ECO:0000259" key="7">
    <source>
        <dbReference type="PROSITE" id="PS50982"/>
    </source>
</evidence>
<evidence type="ECO:0000313" key="9">
    <source>
        <dbReference type="Proteomes" id="UP001603857"/>
    </source>
</evidence>
<evidence type="ECO:0000256" key="2">
    <source>
        <dbReference type="ARBA" id="ARBA00023015"/>
    </source>
</evidence>
<gene>
    <name evidence="8" type="ORF">Fmac_004066</name>
</gene>
<dbReference type="CDD" id="cd00122">
    <property type="entry name" value="MBD"/>
    <property type="match status" value="1"/>
</dbReference>
<feature type="compositionally biased region" description="Basic and acidic residues" evidence="6">
    <location>
        <begin position="366"/>
        <end position="378"/>
    </location>
</feature>
<feature type="compositionally biased region" description="Polar residues" evidence="6">
    <location>
        <begin position="102"/>
        <end position="112"/>
    </location>
</feature>
<reference evidence="8 9" key="1">
    <citation type="submission" date="2024-08" db="EMBL/GenBank/DDBJ databases">
        <title>Insights into the chromosomal genome structure of Flemingia macrophylla.</title>
        <authorList>
            <person name="Ding Y."/>
            <person name="Zhao Y."/>
            <person name="Bi W."/>
            <person name="Wu M."/>
            <person name="Zhao G."/>
            <person name="Gong Y."/>
            <person name="Li W."/>
            <person name="Zhang P."/>
        </authorList>
    </citation>
    <scope>NUCLEOTIDE SEQUENCE [LARGE SCALE GENOMIC DNA]</scope>
    <source>
        <strain evidence="8">DYQJB</strain>
        <tissue evidence="8">Leaf</tissue>
    </source>
</reference>
<feature type="compositionally biased region" description="Basic and acidic residues" evidence="6">
    <location>
        <begin position="113"/>
        <end position="126"/>
    </location>
</feature>
<evidence type="ECO:0000256" key="6">
    <source>
        <dbReference type="SAM" id="MobiDB-lite"/>
    </source>
</evidence>
<feature type="region of interest" description="Disordered" evidence="6">
    <location>
        <begin position="881"/>
        <end position="925"/>
    </location>
</feature>
<evidence type="ECO:0000256" key="5">
    <source>
        <dbReference type="ARBA" id="ARBA00023242"/>
    </source>
</evidence>
<dbReference type="Gene3D" id="3.30.890.10">
    <property type="entry name" value="Methyl-cpg-binding Protein 2, Chain A"/>
    <property type="match status" value="2"/>
</dbReference>
<feature type="region of interest" description="Disordered" evidence="6">
    <location>
        <begin position="1"/>
        <end position="43"/>
    </location>
</feature>
<dbReference type="SMART" id="SM00391">
    <property type="entry name" value="MBD"/>
    <property type="match status" value="1"/>
</dbReference>
<organism evidence="8 9">
    <name type="scientific">Flemingia macrophylla</name>
    <dbReference type="NCBI Taxonomy" id="520843"/>
    <lineage>
        <taxon>Eukaryota</taxon>
        <taxon>Viridiplantae</taxon>
        <taxon>Streptophyta</taxon>
        <taxon>Embryophyta</taxon>
        <taxon>Tracheophyta</taxon>
        <taxon>Spermatophyta</taxon>
        <taxon>Magnoliopsida</taxon>
        <taxon>eudicotyledons</taxon>
        <taxon>Gunneridae</taxon>
        <taxon>Pentapetalae</taxon>
        <taxon>rosids</taxon>
        <taxon>fabids</taxon>
        <taxon>Fabales</taxon>
        <taxon>Fabaceae</taxon>
        <taxon>Papilionoideae</taxon>
        <taxon>50 kb inversion clade</taxon>
        <taxon>NPAAA clade</taxon>
        <taxon>indigoferoid/millettioid clade</taxon>
        <taxon>Phaseoleae</taxon>
        <taxon>Flemingia</taxon>
    </lineage>
</organism>
<feature type="compositionally biased region" description="Basic and acidic residues" evidence="6">
    <location>
        <begin position="582"/>
        <end position="591"/>
    </location>
</feature>
<name>A0ABD1N4G0_9FABA</name>
<feature type="compositionally biased region" description="Low complexity" evidence="6">
    <location>
        <begin position="18"/>
        <end position="30"/>
    </location>
</feature>
<feature type="compositionally biased region" description="Polar residues" evidence="6">
    <location>
        <begin position="702"/>
        <end position="711"/>
    </location>
</feature>
<feature type="region of interest" description="Disordered" evidence="6">
    <location>
        <begin position="366"/>
        <end position="385"/>
    </location>
</feature>
<feature type="region of interest" description="Disordered" evidence="6">
    <location>
        <begin position="946"/>
        <end position="1017"/>
    </location>
</feature>
<feature type="compositionally biased region" description="Basic and acidic residues" evidence="6">
    <location>
        <begin position="973"/>
        <end position="983"/>
    </location>
</feature>
<feature type="region of interest" description="Disordered" evidence="6">
    <location>
        <begin position="631"/>
        <end position="755"/>
    </location>
</feature>
<feature type="compositionally biased region" description="Basic and acidic residues" evidence="6">
    <location>
        <begin position="1"/>
        <end position="14"/>
    </location>
</feature>
<keyword evidence="9" id="KW-1185">Reference proteome</keyword>
<feature type="compositionally biased region" description="Polar residues" evidence="6">
    <location>
        <begin position="159"/>
        <end position="170"/>
    </location>
</feature>
<dbReference type="InterPro" id="IPR038945">
    <property type="entry name" value="MBD13-like"/>
</dbReference>
<protein>
    <recommendedName>
        <fullName evidence="7">MBD domain-containing protein</fullName>
    </recommendedName>
</protein>
<keyword evidence="5" id="KW-0539">Nucleus</keyword>
<keyword evidence="4" id="KW-0804">Transcription</keyword>
<evidence type="ECO:0000256" key="1">
    <source>
        <dbReference type="ARBA" id="ARBA00004123"/>
    </source>
</evidence>
<proteinExistence type="predicted"/>
<feature type="compositionally biased region" description="Polar residues" evidence="6">
    <location>
        <begin position="719"/>
        <end position="728"/>
    </location>
</feature>
<evidence type="ECO:0000256" key="4">
    <source>
        <dbReference type="ARBA" id="ARBA00023163"/>
    </source>
</evidence>
<dbReference type="GO" id="GO:0003677">
    <property type="term" value="F:DNA binding"/>
    <property type="evidence" value="ECO:0007669"/>
    <property type="project" value="UniProtKB-KW"/>
</dbReference>
<feature type="compositionally biased region" description="Polar residues" evidence="6">
    <location>
        <begin position="891"/>
        <end position="909"/>
    </location>
</feature>
<dbReference type="InterPro" id="IPR016177">
    <property type="entry name" value="DNA-bd_dom_sf"/>
</dbReference>
<dbReference type="Pfam" id="PF01429">
    <property type="entry name" value="MBD"/>
    <property type="match status" value="2"/>
</dbReference>
<dbReference type="EMBL" id="JBGMDY010000002">
    <property type="protein sequence ID" value="KAL2342781.1"/>
    <property type="molecule type" value="Genomic_DNA"/>
</dbReference>
<comment type="caution">
    <text evidence="8">The sequence shown here is derived from an EMBL/GenBank/DDBJ whole genome shotgun (WGS) entry which is preliminary data.</text>
</comment>
<feature type="compositionally biased region" description="Polar residues" evidence="6">
    <location>
        <begin position="668"/>
        <end position="677"/>
    </location>
</feature>
<comment type="subcellular location">
    <subcellularLocation>
        <location evidence="1">Nucleus</location>
    </subcellularLocation>
</comment>
<feature type="compositionally biased region" description="Polar residues" evidence="6">
    <location>
        <begin position="441"/>
        <end position="462"/>
    </location>
</feature>
<evidence type="ECO:0000313" key="8">
    <source>
        <dbReference type="EMBL" id="KAL2342781.1"/>
    </source>
</evidence>
<feature type="compositionally biased region" description="Polar residues" evidence="6">
    <location>
        <begin position="685"/>
        <end position="694"/>
    </location>
</feature>
<feature type="domain" description="MBD" evidence="7">
    <location>
        <begin position="30"/>
        <end position="108"/>
    </location>
</feature>
<dbReference type="PANTHER" id="PTHR34067">
    <property type="entry name" value="OS04G0193200 PROTEIN"/>
    <property type="match status" value="1"/>
</dbReference>
<dbReference type="PROSITE" id="PS50982">
    <property type="entry name" value="MBD"/>
    <property type="match status" value="2"/>
</dbReference>
<sequence>MESSAMEKSEEINRQIDSSNTKSNSKQQNTEKANERPEWLPDGWNMEVRTRKSGVHMGSVYKVCYIDPLKGYKFFSKPEVLRYLETAKDNNCTSKKGKKSSNIHSPTDNGCTSKKETKRSDIHFPDKNGCTSKKEKKSSNMHPPNDSSCTSKKEKKCSNMDSPNDNSCTSKGKKSSKMHPLTDNSCTSKNEKKCSNMDSPNDNSCTSKGKKSSKMDSPTDVVVEKSIVEDLPPGWVKELKIRKNGNGIRKDPFYIDPVSGYVFRSKKDVLRYLESGDIHSCAFKPSKRQIQDEDNLTPPTDDAKKQKLKHCAPKQQISAATKVLDKSFLELLDANSSRKGKTANVPSGRMVTSVGMAESVVKMHSLEDENSSEMKKTSDPGSSALLKDKSLKESEKALSTDDVQGKEHVVNMTENDNQKNRSNHSISKNRKEFNVGHRSSPRFSGSKPVQLTNNVINEQTLQVPKRNMRKSRNPPDVSISEEQAVSKEQPHQQGTDRVVDNKPEIRISSNKSSNKKDYHLPRRASKRLAGIEHNATNSISCEEAPKYRSKRSKDEVKVELQQNEGVTHAPITGKSANKRKKSEPQLEKSENEEMDDEKSEPPLSFAFHYSWSDPSLESAINTLTGVLPPVDTKPTTVSETDDQKTLVGDDMGRSATTVPETDNPKTLVGNSATTVPETDNPKTLVGNSATTVPETDNPKSLVGNSATTVPETDNPKTLVGNSSTTVPETDNPKTLVGNSSTTDPETDNPKTLVGNVTGRSVSIVPETDIEKTLVDHVTGRSNATVPEIDIQKNLVDNVTGRSTATVLETDIQKNLVDTVTGRSTATVPETDINKTLVDNVIEISTSIVPETDIQKTSVDNVTGRSIATAPETDIQEALIDNVAGRSRDSENNLLDTVTGSRQKNSQVRSNKPKRKKDVKVPMRLSKRLAGLEPEVLPVERALEYSTRKSCKEEPTVDATSTNGVPAALTNGVSDHHDAKEETKVALPASDSLKTEVLRESSNQSEKSHDASTGHEEQIQKVEAENIGDRRSEQQLPLPFGGSWSDPCLEFAFKTLTGALPVDSGADNMPLFPPGFDNPPYKRSHGSVVTSVNQEACDISNQSPNGKELNMVSQLSGSVVTRVNQEVSDISNQSPNNKELNMVSQLSGNVVTRVNQEASDISNQSLNSIELNMVSQPELRIGSTSYENAPKFTTRESCVDRGNIIRNLDVEPHHSGNITQPVHHSRNINTVAHEEPSTQNGQVVEGGMVSTDQQLFQPGIVNHDNSELHYCAPFMNSWSDPCLEFAFKTLTGVIPVEENLTLQGCFQEPANYHDRRDSGAMLPDFGTSGFSQSDFSFLHDTGVKPIPGQQSSMSSSFLPVEKTSLQGFAGVDPQAHFSQCNNNFQRR</sequence>
<evidence type="ECO:0000256" key="3">
    <source>
        <dbReference type="ARBA" id="ARBA00023125"/>
    </source>
</evidence>
<accession>A0ABD1N4G0</accession>
<feature type="region of interest" description="Disordered" evidence="6">
    <location>
        <begin position="89"/>
        <end position="219"/>
    </location>
</feature>
<feature type="compositionally biased region" description="Polar residues" evidence="6">
    <location>
        <begin position="196"/>
        <end position="207"/>
    </location>
</feature>
<dbReference type="GO" id="GO:0005634">
    <property type="term" value="C:nucleus"/>
    <property type="evidence" value="ECO:0007669"/>
    <property type="project" value="UniProtKB-SubCell"/>
</dbReference>